<evidence type="ECO:0000313" key="4">
    <source>
        <dbReference type="Proteomes" id="UP000247409"/>
    </source>
</evidence>
<dbReference type="GO" id="GO:0046983">
    <property type="term" value="F:protein dimerization activity"/>
    <property type="evidence" value="ECO:0007669"/>
    <property type="project" value="InterPro"/>
</dbReference>
<evidence type="ECO:0000259" key="2">
    <source>
        <dbReference type="PROSITE" id="PS50888"/>
    </source>
</evidence>
<sequence>MTASIMQHPSPHSSLPTAFSAPPPYADSHHSSTTNSFPPHSQHSHPHLVSLASNSNSIPHSSKLSPHIPPNSSPPLNNCNNSHIINNSNTMLPHHSLPQHLHQPPQQQPPLSRADDAQLKPPSHSFPHRPYQPAALPQMSKLHQSSLQLMNPPPHRYPPAYPRKSDPPPSVPLPLHPDPVQSFPPSHDAEPERFPFGRHPFFDEMAHDDGAHPPLHAHSTADSNDATAALSGVDSLHAPLAISSVPAIPNLSLPNMAHTAPAPMAAVVMTPATMGNAAIVGGASEIVEALSVERKCVPRRLRPMSRSRAQQMTESQRKQRHNEHTRASRSRIDRGLERLKSVIKKVRPHQKVTKKADVLQEAVKLLKEGFRLPPTESDEERDDAPGSTLTV</sequence>
<dbReference type="AlphaFoldDB" id="A0A2V3J4L6"/>
<dbReference type="InterPro" id="IPR036638">
    <property type="entry name" value="HLH_DNA-bd_sf"/>
</dbReference>
<feature type="compositionally biased region" description="Basic and acidic residues" evidence="1">
    <location>
        <begin position="322"/>
        <end position="333"/>
    </location>
</feature>
<evidence type="ECO:0000313" key="3">
    <source>
        <dbReference type="EMBL" id="PXF48937.1"/>
    </source>
</evidence>
<feature type="compositionally biased region" description="Polar residues" evidence="1">
    <location>
        <begin position="1"/>
        <end position="17"/>
    </location>
</feature>
<feature type="compositionally biased region" description="Basic and acidic residues" evidence="1">
    <location>
        <begin position="187"/>
        <end position="211"/>
    </location>
</feature>
<evidence type="ECO:0000256" key="1">
    <source>
        <dbReference type="SAM" id="MobiDB-lite"/>
    </source>
</evidence>
<dbReference type="Gene3D" id="4.10.280.10">
    <property type="entry name" value="Helix-loop-helix DNA-binding domain"/>
    <property type="match status" value="1"/>
</dbReference>
<accession>A0A2V3J4L6</accession>
<dbReference type="EMBL" id="NBIV01000010">
    <property type="protein sequence ID" value="PXF48937.1"/>
    <property type="molecule type" value="Genomic_DNA"/>
</dbReference>
<reference evidence="3 4" key="1">
    <citation type="journal article" date="2018" name="Mol. Biol. Evol.">
        <title>Analysis of the draft genome of the red seaweed Gracilariopsis chorda provides insights into genome size evolution in Rhodophyta.</title>
        <authorList>
            <person name="Lee J."/>
            <person name="Yang E.C."/>
            <person name="Graf L."/>
            <person name="Yang J.H."/>
            <person name="Qiu H."/>
            <person name="Zel Zion U."/>
            <person name="Chan C.X."/>
            <person name="Stephens T.G."/>
            <person name="Weber A.P.M."/>
            <person name="Boo G.H."/>
            <person name="Boo S.M."/>
            <person name="Kim K.M."/>
            <person name="Shin Y."/>
            <person name="Jung M."/>
            <person name="Lee S.J."/>
            <person name="Yim H.S."/>
            <person name="Lee J.H."/>
            <person name="Bhattacharya D."/>
            <person name="Yoon H.S."/>
        </authorList>
    </citation>
    <scope>NUCLEOTIDE SEQUENCE [LARGE SCALE GENOMIC DNA]</scope>
    <source>
        <strain evidence="3 4">SKKU-2015</strain>
        <tissue evidence="3">Whole body</tissue>
    </source>
</reference>
<feature type="compositionally biased region" description="Pro residues" evidence="1">
    <location>
        <begin position="151"/>
        <end position="177"/>
    </location>
</feature>
<feature type="domain" description="BHLH" evidence="2">
    <location>
        <begin position="316"/>
        <end position="369"/>
    </location>
</feature>
<name>A0A2V3J4L6_9FLOR</name>
<comment type="caution">
    <text evidence="3">The sequence shown here is derived from an EMBL/GenBank/DDBJ whole genome shotgun (WGS) entry which is preliminary data.</text>
</comment>
<dbReference type="SUPFAM" id="SSF47459">
    <property type="entry name" value="HLH, helix-loop-helix DNA-binding domain"/>
    <property type="match status" value="1"/>
</dbReference>
<feature type="region of interest" description="Disordered" evidence="1">
    <location>
        <begin position="367"/>
        <end position="391"/>
    </location>
</feature>
<feature type="region of interest" description="Disordered" evidence="1">
    <location>
        <begin position="1"/>
        <end position="133"/>
    </location>
</feature>
<feature type="compositionally biased region" description="Polar residues" evidence="1">
    <location>
        <begin position="51"/>
        <end position="64"/>
    </location>
</feature>
<organism evidence="3 4">
    <name type="scientific">Gracilariopsis chorda</name>
    <dbReference type="NCBI Taxonomy" id="448386"/>
    <lineage>
        <taxon>Eukaryota</taxon>
        <taxon>Rhodophyta</taxon>
        <taxon>Florideophyceae</taxon>
        <taxon>Rhodymeniophycidae</taxon>
        <taxon>Gracilariales</taxon>
        <taxon>Gracilariaceae</taxon>
        <taxon>Gracilariopsis</taxon>
    </lineage>
</organism>
<dbReference type="InterPro" id="IPR011598">
    <property type="entry name" value="bHLH_dom"/>
</dbReference>
<dbReference type="OrthoDB" id="10584183at2759"/>
<dbReference type="PROSITE" id="PS50888">
    <property type="entry name" value="BHLH"/>
    <property type="match status" value="1"/>
</dbReference>
<keyword evidence="4" id="KW-1185">Reference proteome</keyword>
<protein>
    <recommendedName>
        <fullName evidence="2">BHLH domain-containing protein</fullName>
    </recommendedName>
</protein>
<dbReference type="Proteomes" id="UP000247409">
    <property type="component" value="Unassembled WGS sequence"/>
</dbReference>
<feature type="region of interest" description="Disordered" evidence="1">
    <location>
        <begin position="148"/>
        <end position="222"/>
    </location>
</feature>
<feature type="compositionally biased region" description="Low complexity" evidence="1">
    <location>
        <begin position="74"/>
        <end position="112"/>
    </location>
</feature>
<proteinExistence type="predicted"/>
<feature type="region of interest" description="Disordered" evidence="1">
    <location>
        <begin position="302"/>
        <end position="333"/>
    </location>
</feature>
<gene>
    <name evidence="3" type="ORF">BWQ96_01279</name>
</gene>